<dbReference type="Proteomes" id="UP000177281">
    <property type="component" value="Unassembled WGS sequence"/>
</dbReference>
<comment type="caution">
    <text evidence="7">The sequence shown here is derived from an EMBL/GenBank/DDBJ whole genome shotgun (WGS) entry which is preliminary data.</text>
</comment>
<dbReference type="STRING" id="1817841.A3B10_03800"/>
<dbReference type="CDD" id="cd01335">
    <property type="entry name" value="Radical_SAM"/>
    <property type="match status" value="1"/>
</dbReference>
<dbReference type="Pfam" id="PF04055">
    <property type="entry name" value="Radical_SAM"/>
    <property type="match status" value="1"/>
</dbReference>
<dbReference type="InterPro" id="IPR007197">
    <property type="entry name" value="rSAM"/>
</dbReference>
<dbReference type="GO" id="GO:0005829">
    <property type="term" value="C:cytosol"/>
    <property type="evidence" value="ECO:0007669"/>
    <property type="project" value="TreeGrafter"/>
</dbReference>
<organism evidence="7 8">
    <name type="scientific">Candidatus Doudnabacteria bacterium RIFCSPLOWO2_01_FULL_44_21</name>
    <dbReference type="NCBI Taxonomy" id="1817841"/>
    <lineage>
        <taxon>Bacteria</taxon>
        <taxon>Candidatus Doudnaibacteriota</taxon>
    </lineage>
</organism>
<dbReference type="GO" id="GO:0003824">
    <property type="term" value="F:catalytic activity"/>
    <property type="evidence" value="ECO:0007669"/>
    <property type="project" value="InterPro"/>
</dbReference>
<dbReference type="InterPro" id="IPR058240">
    <property type="entry name" value="rSAM_sf"/>
</dbReference>
<keyword evidence="4" id="KW-0408">Iron</keyword>
<name>A0A1F5PYG0_9BACT</name>
<evidence type="ECO:0000256" key="3">
    <source>
        <dbReference type="ARBA" id="ARBA00022723"/>
    </source>
</evidence>
<evidence type="ECO:0000256" key="4">
    <source>
        <dbReference type="ARBA" id="ARBA00023004"/>
    </source>
</evidence>
<dbReference type="PROSITE" id="PS51918">
    <property type="entry name" value="RADICAL_SAM"/>
    <property type="match status" value="1"/>
</dbReference>
<dbReference type="PANTHER" id="PTHR43409">
    <property type="entry name" value="ANAEROBIC MAGNESIUM-PROTOPORPHYRIN IX MONOMETHYL ESTER CYCLASE-RELATED"/>
    <property type="match status" value="1"/>
</dbReference>
<dbReference type="GO" id="GO:0051536">
    <property type="term" value="F:iron-sulfur cluster binding"/>
    <property type="evidence" value="ECO:0007669"/>
    <property type="project" value="UniProtKB-KW"/>
</dbReference>
<dbReference type="SFLD" id="SFLDS00029">
    <property type="entry name" value="Radical_SAM"/>
    <property type="match status" value="1"/>
</dbReference>
<dbReference type="InterPro" id="IPR051198">
    <property type="entry name" value="BchE-like"/>
</dbReference>
<dbReference type="AlphaFoldDB" id="A0A1F5PYG0"/>
<reference evidence="7 8" key="1">
    <citation type="journal article" date="2016" name="Nat. Commun.">
        <title>Thousands of microbial genomes shed light on interconnected biogeochemical processes in an aquifer system.</title>
        <authorList>
            <person name="Anantharaman K."/>
            <person name="Brown C.T."/>
            <person name="Hug L.A."/>
            <person name="Sharon I."/>
            <person name="Castelle C.J."/>
            <person name="Probst A.J."/>
            <person name="Thomas B.C."/>
            <person name="Singh A."/>
            <person name="Wilkins M.J."/>
            <person name="Karaoz U."/>
            <person name="Brodie E.L."/>
            <person name="Williams K.H."/>
            <person name="Hubbard S.S."/>
            <person name="Banfield J.F."/>
        </authorList>
    </citation>
    <scope>NUCLEOTIDE SEQUENCE [LARGE SCALE GENOMIC DNA]</scope>
</reference>
<dbReference type="PANTHER" id="PTHR43409:SF7">
    <property type="entry name" value="BLL1977 PROTEIN"/>
    <property type="match status" value="1"/>
</dbReference>
<dbReference type="EMBL" id="MFFB01000007">
    <property type="protein sequence ID" value="OGE94884.1"/>
    <property type="molecule type" value="Genomic_DNA"/>
</dbReference>
<dbReference type="SFLD" id="SFLDG01082">
    <property type="entry name" value="B12-binding_domain_containing"/>
    <property type="match status" value="1"/>
</dbReference>
<dbReference type="SMART" id="SM00729">
    <property type="entry name" value="Elp3"/>
    <property type="match status" value="1"/>
</dbReference>
<evidence type="ECO:0000313" key="8">
    <source>
        <dbReference type="Proteomes" id="UP000177281"/>
    </source>
</evidence>
<dbReference type="GO" id="GO:0046872">
    <property type="term" value="F:metal ion binding"/>
    <property type="evidence" value="ECO:0007669"/>
    <property type="project" value="UniProtKB-KW"/>
</dbReference>
<evidence type="ECO:0000259" key="6">
    <source>
        <dbReference type="PROSITE" id="PS51918"/>
    </source>
</evidence>
<gene>
    <name evidence="7" type="ORF">A3B10_03800</name>
</gene>
<dbReference type="SUPFAM" id="SSF102114">
    <property type="entry name" value="Radical SAM enzymes"/>
    <property type="match status" value="1"/>
</dbReference>
<dbReference type="Gene3D" id="3.80.30.20">
    <property type="entry name" value="tm_1862 like domain"/>
    <property type="match status" value="1"/>
</dbReference>
<keyword evidence="2" id="KW-0949">S-adenosyl-L-methionine</keyword>
<evidence type="ECO:0000313" key="7">
    <source>
        <dbReference type="EMBL" id="OGE94884.1"/>
    </source>
</evidence>
<keyword evidence="5" id="KW-0411">Iron-sulfur</keyword>
<protein>
    <recommendedName>
        <fullName evidence="6">Radical SAM core domain-containing protein</fullName>
    </recommendedName>
</protein>
<dbReference type="InterPro" id="IPR006638">
    <property type="entry name" value="Elp3/MiaA/NifB-like_rSAM"/>
</dbReference>
<evidence type="ECO:0000256" key="1">
    <source>
        <dbReference type="ARBA" id="ARBA00001966"/>
    </source>
</evidence>
<keyword evidence="3" id="KW-0479">Metal-binding</keyword>
<accession>A0A1F5PYG0</accession>
<evidence type="ECO:0000256" key="2">
    <source>
        <dbReference type="ARBA" id="ARBA00022691"/>
    </source>
</evidence>
<sequence length="492" mass="55076">MPNTTRLHLRGLTPSYVNGVPINVETFDEYVHTDTNYQSRLKPEAGEHLLFAAVGTQTQQIHRAADLAAIAVRNGGMAIIGGPHSMTCDTSMLQGRGVSFSQAEAEVIWPQILFDATNGMLAPVYGAESRWAESLNPPIQEPLTAEEQKRYMGAMQGVTPARGCPKTCNFCSVKEIFGRLERSQPISVTVQTLLAAQTAGVKLVMFTCDNFNKYGERKELLEAMIAAGVTIPFMVQCDMDLVDQPKLIELLGLAGCYEVFLGAESFDRKVLQKRRKGHNNPKRYTELVELLRASGITAHFSNIVGFEEDTVESIKDGVEQLKGVGPLTASFWILTHIPGTDRYAEVLSAGNVITETNLDRFNGTRPTWRHEQLTDQQQLEMFQYCYREFYSKPQVWATLGKLVPSGRHYDRQRSMAISNARFSLTTVARGEHPMSGGINRVKLDHVSEYLPLRREFYGFEHFPLPQNLRLSAKDTQLNELADDKSWKMASGF</sequence>
<dbReference type="InterPro" id="IPR023404">
    <property type="entry name" value="rSAM_horseshoe"/>
</dbReference>
<proteinExistence type="predicted"/>
<comment type="cofactor">
    <cofactor evidence="1">
        <name>[4Fe-4S] cluster</name>
        <dbReference type="ChEBI" id="CHEBI:49883"/>
    </cofactor>
</comment>
<evidence type="ECO:0000256" key="5">
    <source>
        <dbReference type="ARBA" id="ARBA00023014"/>
    </source>
</evidence>
<feature type="domain" description="Radical SAM core" evidence="6">
    <location>
        <begin position="150"/>
        <end position="365"/>
    </location>
</feature>